<accession>A0A1E5GPP7</accession>
<dbReference type="RefSeq" id="WP_069636159.1">
    <property type="nucleotide sequence ID" value="NZ_JXKZ01000013.1"/>
</dbReference>
<dbReference type="AlphaFoldDB" id="A0A1E5GPP7"/>
<evidence type="ECO:0008006" key="5">
    <source>
        <dbReference type="Google" id="ProtNLM"/>
    </source>
</evidence>
<keyword evidence="2" id="KW-1133">Transmembrane helix</keyword>
<keyword evidence="2" id="KW-0472">Membrane</keyword>
<proteinExistence type="predicted"/>
<keyword evidence="1" id="KW-0175">Coiled coil</keyword>
<keyword evidence="2" id="KW-0812">Transmembrane</keyword>
<dbReference type="OrthoDB" id="2194564at2"/>
<evidence type="ECO:0000313" key="3">
    <source>
        <dbReference type="EMBL" id="OEG14672.1"/>
    </source>
</evidence>
<dbReference type="EMBL" id="MIKB01000019">
    <property type="protein sequence ID" value="OEG14672.1"/>
    <property type="molecule type" value="Genomic_DNA"/>
</dbReference>
<evidence type="ECO:0000256" key="1">
    <source>
        <dbReference type="SAM" id="Coils"/>
    </source>
</evidence>
<protein>
    <recommendedName>
        <fullName evidence="5">MapZ extracellular domain-containing protein</fullName>
    </recommendedName>
</protein>
<evidence type="ECO:0000313" key="4">
    <source>
        <dbReference type="Proteomes" id="UP000094764"/>
    </source>
</evidence>
<comment type="caution">
    <text evidence="3">The sequence shown here is derived from an EMBL/GenBank/DDBJ whole genome shotgun (WGS) entry which is preliminary data.</text>
</comment>
<feature type="transmembrane region" description="Helical" evidence="2">
    <location>
        <begin position="14"/>
        <end position="34"/>
    </location>
</feature>
<evidence type="ECO:0000256" key="2">
    <source>
        <dbReference type="SAM" id="Phobius"/>
    </source>
</evidence>
<sequence>MIKSGLVGRNKVKIIMYLIVIGCSIGICFLGLRLNVSQQHQRKIEYAEETVRNEAVKIKQLNNQVRTLYQNDQEEFLIHPLEESSIVEVEEQIESLKSKAEDFGLKSKDFSMDTSDVVKSKQELVNKINQIKNKSSIQNQIAALLVDAPSDWATTADTVVINEKVTLQKIERMRSEITGNTGVWHNAITIILNEMDNQVKQYNELKQSIERMIDGESLTNDATIENFILSFNQLELIKNTILRKELTDKLELIDKRLESHSAGIVPNGLQEEIVPSSQ</sequence>
<reference evidence="4" key="1">
    <citation type="submission" date="2016-09" db="EMBL/GenBank/DDBJ databases">
        <authorList>
            <person name="Gulvik C.A."/>
        </authorList>
    </citation>
    <scope>NUCLEOTIDE SEQUENCE [LARGE SCALE GENOMIC DNA]</scope>
    <source>
        <strain evidence="4">LMG 26306</strain>
    </source>
</reference>
<gene>
    <name evidence="3" type="ORF">BCR23_12620</name>
</gene>
<feature type="coiled-coil region" evidence="1">
    <location>
        <begin position="44"/>
        <end position="106"/>
    </location>
</feature>
<dbReference type="Proteomes" id="UP000094764">
    <property type="component" value="Unassembled WGS sequence"/>
</dbReference>
<name>A0A1E5GPP7_9ENTE</name>
<dbReference type="STRING" id="903983.BCR23_12620"/>
<organism evidence="3 4">
    <name type="scientific">Enterococcus quebecensis</name>
    <dbReference type="NCBI Taxonomy" id="903983"/>
    <lineage>
        <taxon>Bacteria</taxon>
        <taxon>Bacillati</taxon>
        <taxon>Bacillota</taxon>
        <taxon>Bacilli</taxon>
        <taxon>Lactobacillales</taxon>
        <taxon>Enterococcaceae</taxon>
        <taxon>Enterococcus</taxon>
    </lineage>
</organism>
<keyword evidence="4" id="KW-1185">Reference proteome</keyword>